<dbReference type="SUPFAM" id="SSF52540">
    <property type="entry name" value="P-loop containing nucleoside triphosphate hydrolases"/>
    <property type="match status" value="1"/>
</dbReference>
<dbReference type="Proteomes" id="UP000076512">
    <property type="component" value="Unassembled WGS sequence"/>
</dbReference>
<organism evidence="1 2">
    <name type="scientific">Nocardia terpenica</name>
    <dbReference type="NCBI Taxonomy" id="455432"/>
    <lineage>
        <taxon>Bacteria</taxon>
        <taxon>Bacillati</taxon>
        <taxon>Actinomycetota</taxon>
        <taxon>Actinomycetes</taxon>
        <taxon>Mycobacteriales</taxon>
        <taxon>Nocardiaceae</taxon>
        <taxon>Nocardia</taxon>
    </lineage>
</organism>
<evidence type="ECO:0000313" key="2">
    <source>
        <dbReference type="Proteomes" id="UP000076512"/>
    </source>
</evidence>
<dbReference type="RefSeq" id="WP_067579040.1">
    <property type="nucleotide sequence ID" value="NZ_JABMCZ010000002.1"/>
</dbReference>
<gene>
    <name evidence="1" type="ORF">AWN90_08005</name>
</gene>
<dbReference type="InterPro" id="IPR027417">
    <property type="entry name" value="P-loop_NTPase"/>
</dbReference>
<name>A0A161Y3C3_9NOCA</name>
<accession>A0A161Y3C3</accession>
<sequence>MPTATASPGLDRLIAALREDDPRIADAVAAAAGNWHGPLRIQVTGRARAGKSTVLRALALASARETGPVDEPGAPDPELDGDIVIYVLSAAAHPADRRILATLPAERTLVLLNKADAIGSRWADAVAAAERYTDELGIATLPVVAALAAGTRAGAPSETDLRTLRAHLDRADSSFTLSPELFTAPTAGPDVAERQAILDRWGLHGAACLLTALRHDPELRPQPLLHLLHAVSGIEAVHALLRHRCDRAAALRGGDLLDELTRLAARAIPRADGRAHDLLDEYLAGDEALWLALHAGLACPDVAHLAAEYSGPTPADADDALARAQRWRAVVAGDATAAARRAAIRVHNGYVRLWERMSSAGL</sequence>
<evidence type="ECO:0000313" key="1">
    <source>
        <dbReference type="EMBL" id="KZM69703.1"/>
    </source>
</evidence>
<comment type="caution">
    <text evidence="1">The sequence shown here is derived from an EMBL/GenBank/DDBJ whole genome shotgun (WGS) entry which is preliminary data.</text>
</comment>
<dbReference type="STRING" id="455432.AWN90_08005"/>
<protein>
    <recommendedName>
        <fullName evidence="3">G domain-containing protein</fullName>
    </recommendedName>
</protein>
<proteinExistence type="predicted"/>
<dbReference type="AlphaFoldDB" id="A0A161Y3C3"/>
<keyword evidence="2" id="KW-1185">Reference proteome</keyword>
<evidence type="ECO:0008006" key="3">
    <source>
        <dbReference type="Google" id="ProtNLM"/>
    </source>
</evidence>
<dbReference type="EMBL" id="LWGR01000019">
    <property type="protein sequence ID" value="KZM69703.1"/>
    <property type="molecule type" value="Genomic_DNA"/>
</dbReference>
<dbReference type="OrthoDB" id="4567510at2"/>
<reference evidence="1 2" key="1">
    <citation type="submission" date="2016-04" db="EMBL/GenBank/DDBJ databases">
        <authorList>
            <person name="Evans L.H."/>
            <person name="Alamgir A."/>
            <person name="Owens N."/>
            <person name="Weber N.D."/>
            <person name="Virtaneva K."/>
            <person name="Barbian K."/>
            <person name="Babar A."/>
            <person name="Rosenke K."/>
        </authorList>
    </citation>
    <scope>NUCLEOTIDE SEQUENCE [LARGE SCALE GENOMIC DNA]</scope>
    <source>
        <strain evidence="1 2">IFM 0406</strain>
    </source>
</reference>